<keyword evidence="2" id="KW-1133">Transmembrane helix</keyword>
<dbReference type="RefSeq" id="WP_253654070.1">
    <property type="nucleotide sequence ID" value="NZ_BAAAOE010000003.1"/>
</dbReference>
<evidence type="ECO:0000313" key="3">
    <source>
        <dbReference type="EMBL" id="MCP2160477.1"/>
    </source>
</evidence>
<evidence type="ECO:0008006" key="5">
    <source>
        <dbReference type="Google" id="ProtNLM"/>
    </source>
</evidence>
<feature type="compositionally biased region" description="Low complexity" evidence="1">
    <location>
        <begin position="60"/>
        <end position="95"/>
    </location>
</feature>
<evidence type="ECO:0000313" key="4">
    <source>
        <dbReference type="Proteomes" id="UP001205740"/>
    </source>
</evidence>
<protein>
    <recommendedName>
        <fullName evidence="5">Serine/threonine protein kinase</fullName>
    </recommendedName>
</protein>
<keyword evidence="4" id="KW-1185">Reference proteome</keyword>
<organism evidence="3 4">
    <name type="scientific">Williamsia serinedens</name>
    <dbReference type="NCBI Taxonomy" id="391736"/>
    <lineage>
        <taxon>Bacteria</taxon>
        <taxon>Bacillati</taxon>
        <taxon>Actinomycetota</taxon>
        <taxon>Actinomycetes</taxon>
        <taxon>Mycobacteriales</taxon>
        <taxon>Nocardiaceae</taxon>
        <taxon>Williamsia</taxon>
    </lineage>
</organism>
<accession>A0ABT1H3R7</accession>
<name>A0ABT1H3R7_9NOCA</name>
<reference evidence="3 4" key="1">
    <citation type="submission" date="2022-06" db="EMBL/GenBank/DDBJ databases">
        <title>Genomic Encyclopedia of Archaeal and Bacterial Type Strains, Phase II (KMG-II): from individual species to whole genera.</title>
        <authorList>
            <person name="Goeker M."/>
        </authorList>
    </citation>
    <scope>NUCLEOTIDE SEQUENCE [LARGE SCALE GENOMIC DNA]</scope>
    <source>
        <strain evidence="3 4">DSM 45037</strain>
    </source>
</reference>
<proteinExistence type="predicted"/>
<comment type="caution">
    <text evidence="3">The sequence shown here is derived from an EMBL/GenBank/DDBJ whole genome shotgun (WGS) entry which is preliminary data.</text>
</comment>
<dbReference type="EMBL" id="JAMTCG010000003">
    <property type="protein sequence ID" value="MCP2160477.1"/>
    <property type="molecule type" value="Genomic_DNA"/>
</dbReference>
<feature type="region of interest" description="Disordered" evidence="1">
    <location>
        <begin position="60"/>
        <end position="104"/>
    </location>
</feature>
<keyword evidence="2" id="KW-0472">Membrane</keyword>
<evidence type="ECO:0000256" key="1">
    <source>
        <dbReference type="SAM" id="MobiDB-lite"/>
    </source>
</evidence>
<gene>
    <name evidence="3" type="ORF">LX12_001664</name>
</gene>
<feature type="transmembrane region" description="Helical" evidence="2">
    <location>
        <begin position="20"/>
        <end position="42"/>
    </location>
</feature>
<evidence type="ECO:0000256" key="2">
    <source>
        <dbReference type="SAM" id="Phobius"/>
    </source>
</evidence>
<keyword evidence="2" id="KW-0812">Transmembrane</keyword>
<sequence>MTEEPPRPVRPAGPTRPAVVVLIVGIVVFLLAGAAIIGYTVLGRGGSGGDFDVTPVTPSTVTVTSTAPTPAPAGDSSSPTSSSTSRTTPSPTGAARSTVAGAPEGSTPCPVLFPPYDLYRASSVGSSVTTCGFAERVRRAYAESGRPGQLPRPVVATSPETGERIRMMCAAEARIVTCTGGDDAVVYIY</sequence>
<dbReference type="Proteomes" id="UP001205740">
    <property type="component" value="Unassembled WGS sequence"/>
</dbReference>